<dbReference type="SUPFAM" id="SSF52540">
    <property type="entry name" value="P-loop containing nucleoside triphosphate hydrolases"/>
    <property type="match status" value="1"/>
</dbReference>
<protein>
    <recommendedName>
        <fullName evidence="3">Aminoglycoside phosphotransferase domain-containing protein</fullName>
    </recommendedName>
</protein>
<dbReference type="InterPro" id="IPR011009">
    <property type="entry name" value="Kinase-like_dom_sf"/>
</dbReference>
<dbReference type="Pfam" id="PF13671">
    <property type="entry name" value="AAA_33"/>
    <property type="match status" value="1"/>
</dbReference>
<dbReference type="PANTHER" id="PTHR43883:SF1">
    <property type="entry name" value="GLUCONOKINASE"/>
    <property type="match status" value="1"/>
</dbReference>
<evidence type="ECO:0000313" key="2">
    <source>
        <dbReference type="Proteomes" id="UP000183529"/>
    </source>
</evidence>
<evidence type="ECO:0008006" key="3">
    <source>
        <dbReference type="Google" id="ProtNLM"/>
    </source>
</evidence>
<name>A0AAQ1GJA1_9BURK</name>
<reference evidence="1 2" key="1">
    <citation type="submission" date="2016-10" db="EMBL/GenBank/DDBJ databases">
        <authorList>
            <person name="Varghese N."/>
            <person name="Submissions S."/>
        </authorList>
    </citation>
    <scope>NUCLEOTIDE SEQUENCE [LARGE SCALE GENOMIC DNA]</scope>
    <source>
        <strain evidence="1 2">LMG 22274</strain>
    </source>
</reference>
<dbReference type="Proteomes" id="UP000183529">
    <property type="component" value="Unassembled WGS sequence"/>
</dbReference>
<dbReference type="EMBL" id="FNZM01000014">
    <property type="protein sequence ID" value="SEK04266.1"/>
    <property type="molecule type" value="Genomic_DNA"/>
</dbReference>
<dbReference type="AlphaFoldDB" id="A0AAQ1GJA1"/>
<dbReference type="Gene3D" id="3.40.50.300">
    <property type="entry name" value="P-loop containing nucleotide triphosphate hydrolases"/>
    <property type="match status" value="1"/>
</dbReference>
<dbReference type="RefSeq" id="WP_074985624.1">
    <property type="nucleotide sequence ID" value="NZ_CADFGN010000012.1"/>
</dbReference>
<gene>
    <name evidence="1" type="ORF">SAMN05216550_11433</name>
</gene>
<evidence type="ECO:0000313" key="1">
    <source>
        <dbReference type="EMBL" id="SEK04266.1"/>
    </source>
</evidence>
<proteinExistence type="predicted"/>
<dbReference type="InterPro" id="IPR027417">
    <property type="entry name" value="P-loop_NTPase"/>
</dbReference>
<dbReference type="SUPFAM" id="SSF56112">
    <property type="entry name" value="Protein kinase-like (PK-like)"/>
    <property type="match status" value="1"/>
</dbReference>
<dbReference type="PANTHER" id="PTHR43883">
    <property type="entry name" value="SLR0207 PROTEIN"/>
    <property type="match status" value="1"/>
</dbReference>
<organism evidence="1 2">
    <name type="scientific">Paraburkholderia tropica</name>
    <dbReference type="NCBI Taxonomy" id="92647"/>
    <lineage>
        <taxon>Bacteria</taxon>
        <taxon>Pseudomonadati</taxon>
        <taxon>Pseudomonadota</taxon>
        <taxon>Betaproteobacteria</taxon>
        <taxon>Burkholderiales</taxon>
        <taxon>Burkholderiaceae</taxon>
        <taxon>Paraburkholderia</taxon>
    </lineage>
</organism>
<sequence>MPEARRPSPRAPLHVQNRLRAARRHGHALDKALRRAHTYAHPAGSIVRIETHISVVYLAGRYAYKLMKPVNFGFVDFTTLDARRRCCEAEIRLNRPFAGPIYRDVQAVVPLARGVALKRAARRGTRDGVIDYAVRMRRFDQHALFSQRLAAGVLGSADIDAAAHALAVCHRAARRAAPVRGGRGTPYGSAALLGQQVFDALAPLERDVRSAAFVRDAGLRTWCEASLARVAPRLDARRAGGFVRACHGDLHLDNIVRQGRRALLFDCIEFSEALRWIDIASDLAFLVMDLRAHGRDDLANRLLTRYLDATGDFGGLAALRLYVVYRALVRALVAHLKTPPADDAAHATSAPSAQPGQRYLQLAAREASDRRPPWLLLCHGLSGSGKSVASREFAALSGAIRISSDIERKRAHVLDAPTLGALPPQAYTREAIDAHYARLIALAAEVLDAGYTVLIDATFLQSANRKRFAELARRMNVPMLILDFHADAARLKERVKARAAGPRDPSDAGEAVLTAQMASAEALDAEERRMTVQLDTDVPIEAFSDTAWWAPLWARVNAAADSSSA</sequence>
<comment type="caution">
    <text evidence="1">The sequence shown here is derived from an EMBL/GenBank/DDBJ whole genome shotgun (WGS) entry which is preliminary data.</text>
</comment>
<accession>A0AAQ1GJA1</accession>
<dbReference type="InterPro" id="IPR052732">
    <property type="entry name" value="Cell-binding_unc_protein"/>
</dbReference>